<feature type="region of interest" description="Disordered" evidence="1">
    <location>
        <begin position="215"/>
        <end position="236"/>
    </location>
</feature>
<dbReference type="Proteomes" id="UP001375240">
    <property type="component" value="Unassembled WGS sequence"/>
</dbReference>
<organism evidence="2 3">
    <name type="scientific">Orbilia brochopaga</name>
    <dbReference type="NCBI Taxonomy" id="3140254"/>
    <lineage>
        <taxon>Eukaryota</taxon>
        <taxon>Fungi</taxon>
        <taxon>Dikarya</taxon>
        <taxon>Ascomycota</taxon>
        <taxon>Pezizomycotina</taxon>
        <taxon>Orbiliomycetes</taxon>
        <taxon>Orbiliales</taxon>
        <taxon>Orbiliaceae</taxon>
        <taxon>Orbilia</taxon>
    </lineage>
</organism>
<dbReference type="EMBL" id="JAVHNQ010000007">
    <property type="protein sequence ID" value="KAK6341370.1"/>
    <property type="molecule type" value="Genomic_DNA"/>
</dbReference>
<evidence type="ECO:0000313" key="3">
    <source>
        <dbReference type="Proteomes" id="UP001375240"/>
    </source>
</evidence>
<dbReference type="AlphaFoldDB" id="A0AAV9UKF3"/>
<name>A0AAV9UKF3_9PEZI</name>
<feature type="compositionally biased region" description="Low complexity" evidence="1">
    <location>
        <begin position="1"/>
        <end position="10"/>
    </location>
</feature>
<keyword evidence="3" id="KW-1185">Reference proteome</keyword>
<reference evidence="2 3" key="1">
    <citation type="submission" date="2019-10" db="EMBL/GenBank/DDBJ databases">
        <authorList>
            <person name="Palmer J.M."/>
        </authorList>
    </citation>
    <scope>NUCLEOTIDE SEQUENCE [LARGE SCALE GENOMIC DNA]</scope>
    <source>
        <strain evidence="2 3">TWF696</strain>
    </source>
</reference>
<sequence>MAQQTATQPAPASPPRLVHSDPSVPPSDTEESPFLAAFLAAAPVAAEIISQLSTPQKQRLFATCRALATYRDSCYAWRSITLTKAGYEPRTSLSNINYQIQSRISSQGRYLTLPDEQTVREQAQRQGWYIQPPVESYFCKELDSARVWHMFSARPGFGSILSELVLDGTSVDMAFVKGVLAICGDSGKGLKRLSIRYCDRICLAEVAALLPNEGRDDASDSGFESQSDSEEEEEDTSLLRTLVEFRIYGIKDIHPSHQEHRAWLARVDRFFKYTADKKIRTDIGWCSQTLQGQKKRLRRPQCHGFRDLPFVRILPLADTGSVRKTHCVGCKKGPEEIGWHCDGCLKDVMCDICGDFLCDNCDPKRTRIVKCTDCPTRRCRPCFLRNGGSYCKNASCKKKATCGMHKLVVACDACPERTEISCSSCNPARKCKKCSEWIYPHCENSKANETFQCDCDFELCHSCCENAKTTFVEANLEDGSLEELVYAIDSSEYPIVPRRFKGVSKEFLRDNKNWCCFYCKIMPRRGERFAMLRRSLGNRLVCS</sequence>
<evidence type="ECO:0000256" key="1">
    <source>
        <dbReference type="SAM" id="MobiDB-lite"/>
    </source>
</evidence>
<proteinExistence type="predicted"/>
<accession>A0AAV9UKF3</accession>
<protein>
    <submittedName>
        <fullName evidence="2">Uncharacterized protein</fullName>
    </submittedName>
</protein>
<feature type="region of interest" description="Disordered" evidence="1">
    <location>
        <begin position="1"/>
        <end position="30"/>
    </location>
</feature>
<comment type="caution">
    <text evidence="2">The sequence shown here is derived from an EMBL/GenBank/DDBJ whole genome shotgun (WGS) entry which is preliminary data.</text>
</comment>
<evidence type="ECO:0000313" key="2">
    <source>
        <dbReference type="EMBL" id="KAK6341370.1"/>
    </source>
</evidence>
<feature type="compositionally biased region" description="Acidic residues" evidence="1">
    <location>
        <begin position="227"/>
        <end position="236"/>
    </location>
</feature>
<gene>
    <name evidence="2" type="ORF">TWF696_008448</name>
</gene>